<proteinExistence type="predicted"/>
<dbReference type="Proteomes" id="UP000183812">
    <property type="component" value="Unassembled WGS sequence"/>
</dbReference>
<gene>
    <name evidence="2" type="ORF">SAMN04244550_03677</name>
</gene>
<feature type="region of interest" description="Disordered" evidence="1">
    <location>
        <begin position="37"/>
        <end position="60"/>
    </location>
</feature>
<dbReference type="EMBL" id="FNAY01000046">
    <property type="protein sequence ID" value="SDG26188.1"/>
    <property type="molecule type" value="Genomic_DNA"/>
</dbReference>
<organism evidence="2 3">
    <name type="scientific">Rhodobacter capsulatus</name>
    <name type="common">Rhodopseudomonas capsulata</name>
    <dbReference type="NCBI Taxonomy" id="1061"/>
    <lineage>
        <taxon>Bacteria</taxon>
        <taxon>Pseudomonadati</taxon>
        <taxon>Pseudomonadota</taxon>
        <taxon>Alphaproteobacteria</taxon>
        <taxon>Rhodobacterales</taxon>
        <taxon>Rhodobacter group</taxon>
        <taxon>Rhodobacter</taxon>
    </lineage>
</organism>
<feature type="compositionally biased region" description="Basic and acidic residues" evidence="1">
    <location>
        <begin position="44"/>
        <end position="60"/>
    </location>
</feature>
<dbReference type="RefSeq" id="WP_139182540.1">
    <property type="nucleotide sequence ID" value="NZ_CP119563.1"/>
</dbReference>
<evidence type="ECO:0000313" key="3">
    <source>
        <dbReference type="Proteomes" id="UP000183812"/>
    </source>
</evidence>
<evidence type="ECO:0000256" key="1">
    <source>
        <dbReference type="SAM" id="MobiDB-lite"/>
    </source>
</evidence>
<evidence type="ECO:0000313" key="2">
    <source>
        <dbReference type="EMBL" id="SDG26188.1"/>
    </source>
</evidence>
<dbReference type="AlphaFoldDB" id="A0A1G7STA8"/>
<accession>A0A1G7STA8</accession>
<reference evidence="2 3" key="1">
    <citation type="submission" date="2016-10" db="EMBL/GenBank/DDBJ databases">
        <authorList>
            <person name="de Groot N.N."/>
        </authorList>
    </citation>
    <scope>NUCLEOTIDE SEQUENCE [LARGE SCALE GENOMIC DNA]</scope>
    <source>
        <strain evidence="3">DSM 938 / 37b4</strain>
    </source>
</reference>
<protein>
    <submittedName>
        <fullName evidence="2">Uncharacterized protein</fullName>
    </submittedName>
</protein>
<sequence length="239" mass="27831">MSLFEALFGKPDMDPIFDGMSEADRKHEKKRVDFLTNAANHHKYQTEKSDQENEHAPESRKLETSVRWLANYFVWQIFAEAARLRPPSRINALQAALRATARQCMPLKRESKTLQKLIAMPEVKRLYPELSDEVLWNAIEAARDHERCRIDSIKRAINSGPAYLFVGGKLHRRLMEPQQHFNSVNEAWRTWEVSLSNAAWKTVECFVDDIDGNRILIFSYVMDPEGPRHNKKNDLWTPP</sequence>
<name>A0A1G7STA8_RHOCA</name>